<dbReference type="OrthoDB" id="269227at2759"/>
<dbReference type="Gene3D" id="3.30.560.10">
    <property type="entry name" value="Glucose Oxidase, domain 3"/>
    <property type="match status" value="1"/>
</dbReference>
<dbReference type="GO" id="GO:0005737">
    <property type="term" value="C:cytoplasm"/>
    <property type="evidence" value="ECO:0007669"/>
    <property type="project" value="UniProtKB-SubCell"/>
</dbReference>
<gene>
    <name evidence="14" type="ORF">PMG11_05129</name>
</gene>
<evidence type="ECO:0000256" key="4">
    <source>
        <dbReference type="ARBA" id="ARBA00010790"/>
    </source>
</evidence>
<reference evidence="15" key="1">
    <citation type="journal article" date="2015" name="Genome Announc.">
        <title>Draft genome sequence of the fungus Penicillium brasilianum MG11.</title>
        <authorList>
            <person name="Horn F."/>
            <person name="Linde J."/>
            <person name="Mattern D.J."/>
            <person name="Walther G."/>
            <person name="Guthke R."/>
            <person name="Brakhage A.A."/>
            <person name="Valiante V."/>
        </authorList>
    </citation>
    <scope>NUCLEOTIDE SEQUENCE [LARGE SCALE GENOMIC DNA]</scope>
    <source>
        <strain evidence="15">MG11</strain>
    </source>
</reference>
<dbReference type="InterPro" id="IPR012132">
    <property type="entry name" value="GMC_OxRdtase"/>
</dbReference>
<dbReference type="SUPFAM" id="SSF54373">
    <property type="entry name" value="FAD-linked reductases, C-terminal domain"/>
    <property type="match status" value="1"/>
</dbReference>
<sequence length="546" mass="58058">MASTDSLQSADYIIVGGGTAGLVVAARLSEYSNAKVLLLESGPDRTTDPKVQDPDAWRDLGGSELDWKVKIGPQANLNDRELDHPAGRVLGGSSAINGMAYVAPSPAGIDAWAKLGNPDWTWKSLLPYLQKSYTVTAPESHPDLKETQRIPSTGPVQLTFPALADPGSKPLLDAWNEALAAQGYDLNTDILAEKNSLGPRPYAATIDPISGLRSGADRGYGPMTIGRPNVRIITDATVRRIRFDSNGPNLTANGVEYIHNGQLVTAQASKEVILAAGALHTPKLLELSGIGQKERLENLGIPVILNLPGVGENLQNHLLRPIIAPLKEHPGLHNVSPGLKSLAMTRLDSEEQSLLLSTNEGDFDNRVNQMIRSIISSPTEATASIFLGAVAPSVAIIVPIISFPLSRGSCHLSSTDPDALPAVDGGLASKEFDREILARHVRNCYELINSPGLGSIFEPNAADLDIESIKKDLRDTASSAHHACGTAAMLPKDEGGVVNQNLTVYGTENLRIVDASVFPLIPHANPLATVYAVAERAADLIRGATH</sequence>
<dbReference type="PIRSF" id="PIRSF000137">
    <property type="entry name" value="Alcohol_oxidase"/>
    <property type="match status" value="1"/>
</dbReference>
<feature type="binding site" evidence="10">
    <location>
        <position position="89"/>
    </location>
    <ligand>
        <name>FAD</name>
        <dbReference type="ChEBI" id="CHEBI:57692"/>
    </ligand>
</feature>
<keyword evidence="6" id="KW-0134">Cell wall</keyword>
<evidence type="ECO:0000256" key="10">
    <source>
        <dbReference type="PIRSR" id="PIRSR000137-2"/>
    </source>
</evidence>
<proteinExistence type="inferred from homology"/>
<keyword evidence="8 10" id="KW-0274">FAD</keyword>
<keyword evidence="5" id="KW-0963">Cytoplasm</keyword>
<dbReference type="InterPro" id="IPR007867">
    <property type="entry name" value="GMC_OxRtase_C"/>
</dbReference>
<dbReference type="PROSITE" id="PS00624">
    <property type="entry name" value="GMC_OXRED_2"/>
    <property type="match status" value="1"/>
</dbReference>
<keyword evidence="9" id="KW-0560">Oxidoreductase</keyword>
<evidence type="ECO:0000256" key="7">
    <source>
        <dbReference type="ARBA" id="ARBA00022630"/>
    </source>
</evidence>
<dbReference type="SUPFAM" id="SSF51905">
    <property type="entry name" value="FAD/NAD(P)-binding domain"/>
    <property type="match status" value="1"/>
</dbReference>
<dbReference type="GO" id="GO:0050660">
    <property type="term" value="F:flavin adenine dinucleotide binding"/>
    <property type="evidence" value="ECO:0007669"/>
    <property type="project" value="InterPro"/>
</dbReference>
<comment type="cofactor">
    <cofactor evidence="1 10">
        <name>FAD</name>
        <dbReference type="ChEBI" id="CHEBI:57692"/>
    </cofactor>
</comment>
<keyword evidence="15" id="KW-1185">Reference proteome</keyword>
<keyword evidence="6" id="KW-0964">Secreted</keyword>
<evidence type="ECO:0000256" key="2">
    <source>
        <dbReference type="ARBA" id="ARBA00004191"/>
    </source>
</evidence>
<feature type="domain" description="Glucose-methanol-choline oxidoreductase N-terminal" evidence="12">
    <location>
        <begin position="87"/>
        <end position="110"/>
    </location>
</feature>
<dbReference type="PANTHER" id="PTHR11552">
    <property type="entry name" value="GLUCOSE-METHANOL-CHOLINE GMC OXIDOREDUCTASE"/>
    <property type="match status" value="1"/>
</dbReference>
<accession>A0A0F7VEW2</accession>
<name>A0A0F7VEW2_PENBI</name>
<evidence type="ECO:0000259" key="13">
    <source>
        <dbReference type="PROSITE" id="PS00624"/>
    </source>
</evidence>
<evidence type="ECO:0000256" key="5">
    <source>
        <dbReference type="ARBA" id="ARBA00022490"/>
    </source>
</evidence>
<dbReference type="PANTHER" id="PTHR11552:SF201">
    <property type="entry name" value="GLUCOSE-METHANOL-CHOLINE OXIDOREDUCTASE N-TERMINAL DOMAIN-CONTAINING PROTEIN"/>
    <property type="match status" value="1"/>
</dbReference>
<organism evidence="14 15">
    <name type="scientific">Penicillium brasilianum</name>
    <dbReference type="NCBI Taxonomy" id="104259"/>
    <lineage>
        <taxon>Eukaryota</taxon>
        <taxon>Fungi</taxon>
        <taxon>Dikarya</taxon>
        <taxon>Ascomycota</taxon>
        <taxon>Pezizomycotina</taxon>
        <taxon>Eurotiomycetes</taxon>
        <taxon>Eurotiomycetidae</taxon>
        <taxon>Eurotiales</taxon>
        <taxon>Aspergillaceae</taxon>
        <taxon>Penicillium</taxon>
    </lineage>
</organism>
<dbReference type="PRINTS" id="PR00411">
    <property type="entry name" value="PNDRDTASEI"/>
</dbReference>
<feature type="binding site" evidence="10">
    <location>
        <position position="238"/>
    </location>
    <ligand>
        <name>FAD</name>
        <dbReference type="ChEBI" id="CHEBI:57692"/>
    </ligand>
</feature>
<dbReference type="STRING" id="104259.A0A0F7VEW2"/>
<dbReference type="GO" id="GO:0016614">
    <property type="term" value="F:oxidoreductase activity, acting on CH-OH group of donors"/>
    <property type="evidence" value="ECO:0007669"/>
    <property type="project" value="InterPro"/>
</dbReference>
<dbReference type="PROSITE" id="PS00623">
    <property type="entry name" value="GMC_OXRED_1"/>
    <property type="match status" value="1"/>
</dbReference>
<evidence type="ECO:0000256" key="11">
    <source>
        <dbReference type="RuleBase" id="RU003968"/>
    </source>
</evidence>
<feature type="domain" description="Glucose-methanol-choline oxidoreductase N-terminal" evidence="13">
    <location>
        <begin position="277"/>
        <end position="291"/>
    </location>
</feature>
<dbReference type="AlphaFoldDB" id="A0A0F7VEW2"/>
<evidence type="ECO:0000313" key="14">
    <source>
        <dbReference type="EMBL" id="CEO60504.1"/>
    </source>
</evidence>
<dbReference type="Proteomes" id="UP000042958">
    <property type="component" value="Unassembled WGS sequence"/>
</dbReference>
<dbReference type="EMBL" id="CDHK01000004">
    <property type="protein sequence ID" value="CEO60504.1"/>
    <property type="molecule type" value="Genomic_DNA"/>
</dbReference>
<evidence type="ECO:0000256" key="1">
    <source>
        <dbReference type="ARBA" id="ARBA00001974"/>
    </source>
</evidence>
<dbReference type="InterPro" id="IPR036188">
    <property type="entry name" value="FAD/NAD-bd_sf"/>
</dbReference>
<comment type="similarity">
    <text evidence="4 11">Belongs to the GMC oxidoreductase family.</text>
</comment>
<dbReference type="InterPro" id="IPR000172">
    <property type="entry name" value="GMC_OxRdtase_N"/>
</dbReference>
<evidence type="ECO:0000259" key="12">
    <source>
        <dbReference type="PROSITE" id="PS00623"/>
    </source>
</evidence>
<evidence type="ECO:0000256" key="6">
    <source>
        <dbReference type="ARBA" id="ARBA00022512"/>
    </source>
</evidence>
<dbReference type="Pfam" id="PF00732">
    <property type="entry name" value="GMC_oxred_N"/>
    <property type="match status" value="1"/>
</dbReference>
<comment type="subcellular location">
    <subcellularLocation>
        <location evidence="3">Cytoplasm</location>
    </subcellularLocation>
    <subcellularLocation>
        <location evidence="2">Secreted</location>
        <location evidence="2">Cell wall</location>
    </subcellularLocation>
</comment>
<keyword evidence="7 11" id="KW-0285">Flavoprotein</keyword>
<dbReference type="Pfam" id="PF05199">
    <property type="entry name" value="GMC_oxred_C"/>
    <property type="match status" value="1"/>
</dbReference>
<protein>
    <recommendedName>
        <fullName evidence="12 13">Glucose-methanol-choline oxidoreductase N-terminal domain-containing protein</fullName>
    </recommendedName>
</protein>
<dbReference type="Gene3D" id="3.50.50.60">
    <property type="entry name" value="FAD/NAD(P)-binding domain"/>
    <property type="match status" value="1"/>
</dbReference>
<evidence type="ECO:0000313" key="15">
    <source>
        <dbReference type="Proteomes" id="UP000042958"/>
    </source>
</evidence>
<evidence type="ECO:0000256" key="8">
    <source>
        <dbReference type="ARBA" id="ARBA00022827"/>
    </source>
</evidence>
<evidence type="ECO:0000256" key="9">
    <source>
        <dbReference type="ARBA" id="ARBA00023002"/>
    </source>
</evidence>
<evidence type="ECO:0000256" key="3">
    <source>
        <dbReference type="ARBA" id="ARBA00004496"/>
    </source>
</evidence>